<protein>
    <submittedName>
        <fullName evidence="1">Uncharacterized protein</fullName>
    </submittedName>
</protein>
<dbReference type="HOGENOM" id="CLU_3254919_0_0_0"/>
<dbReference type="KEGG" id="ote:Oter_1992"/>
<reference evidence="1 2" key="1">
    <citation type="journal article" date="2011" name="J. Bacteriol.">
        <title>Genome sequence of the verrucomicrobium Opitutus terrae PB90-1, an abundant inhabitant of rice paddy soil ecosystems.</title>
        <authorList>
            <person name="van Passel M.W."/>
            <person name="Kant R."/>
            <person name="Palva A."/>
            <person name="Copeland A."/>
            <person name="Lucas S."/>
            <person name="Lapidus A."/>
            <person name="Glavina del Rio T."/>
            <person name="Pitluck S."/>
            <person name="Goltsman E."/>
            <person name="Clum A."/>
            <person name="Sun H."/>
            <person name="Schmutz J."/>
            <person name="Larimer F.W."/>
            <person name="Land M.L."/>
            <person name="Hauser L."/>
            <person name="Kyrpides N."/>
            <person name="Mikhailova N."/>
            <person name="Richardson P.P."/>
            <person name="Janssen P.H."/>
            <person name="de Vos W.M."/>
            <person name="Smidt H."/>
        </authorList>
    </citation>
    <scope>NUCLEOTIDE SEQUENCE [LARGE SCALE GENOMIC DNA]</scope>
    <source>
        <strain evidence="2">DSM 11246 / JCM 15787 / PB90-1</strain>
    </source>
</reference>
<sequence length="42" mass="4744">MNRREAQSEISVRLRRSDLVAASPDRVGPEGGYFLSFMKYPG</sequence>
<dbReference type="EMBL" id="CP001032">
    <property type="protein sequence ID" value="ACB75275.1"/>
    <property type="molecule type" value="Genomic_DNA"/>
</dbReference>
<name>B1ZYN9_OPITP</name>
<accession>B1ZYN9</accession>
<dbReference type="AlphaFoldDB" id="B1ZYN9"/>
<keyword evidence="2" id="KW-1185">Reference proteome</keyword>
<organism evidence="1 2">
    <name type="scientific">Opitutus terrae (strain DSM 11246 / JCM 15787 / PB90-1)</name>
    <dbReference type="NCBI Taxonomy" id="452637"/>
    <lineage>
        <taxon>Bacteria</taxon>
        <taxon>Pseudomonadati</taxon>
        <taxon>Verrucomicrobiota</taxon>
        <taxon>Opitutia</taxon>
        <taxon>Opitutales</taxon>
        <taxon>Opitutaceae</taxon>
        <taxon>Opitutus</taxon>
    </lineage>
</organism>
<evidence type="ECO:0000313" key="1">
    <source>
        <dbReference type="EMBL" id="ACB75275.1"/>
    </source>
</evidence>
<evidence type="ECO:0000313" key="2">
    <source>
        <dbReference type="Proteomes" id="UP000007013"/>
    </source>
</evidence>
<proteinExistence type="predicted"/>
<gene>
    <name evidence="1" type="ordered locus">Oter_1992</name>
</gene>
<dbReference type="Proteomes" id="UP000007013">
    <property type="component" value="Chromosome"/>
</dbReference>